<sequence length="127" mass="14020">MAAALGRLRGLLAAGPTRPWGQPAPLGTRLLGRNCHQPAGPRASPEPRSRGLPEGVEYIPTRKAKNPMKPVGVAWAIGLPSGIILFLLAKREVDKNRMEQLKIRRTMMEANQGEYETERYKRVVRGA</sequence>
<dbReference type="EMBL" id="LSYS01004331">
    <property type="protein sequence ID" value="OPJ79895.1"/>
    <property type="molecule type" value="Genomic_DNA"/>
</dbReference>
<keyword evidence="2" id="KW-0812">Transmembrane</keyword>
<name>A0A1V4K6A0_PATFA</name>
<dbReference type="STRING" id="372326.A0A1V4K6A0"/>
<protein>
    <submittedName>
        <fullName evidence="3">Uncharacterized protein</fullName>
    </submittedName>
</protein>
<feature type="region of interest" description="Disordered" evidence="1">
    <location>
        <begin position="16"/>
        <end position="61"/>
    </location>
</feature>
<proteinExistence type="predicted"/>
<gene>
    <name evidence="3" type="ORF">AV530_002335</name>
</gene>
<dbReference type="AlphaFoldDB" id="A0A1V4K6A0"/>
<dbReference type="InterPro" id="IPR031833">
    <property type="entry name" value="DUF4748"/>
</dbReference>
<evidence type="ECO:0000256" key="2">
    <source>
        <dbReference type="SAM" id="Phobius"/>
    </source>
</evidence>
<evidence type="ECO:0000313" key="4">
    <source>
        <dbReference type="Proteomes" id="UP000190648"/>
    </source>
</evidence>
<dbReference type="OrthoDB" id="6706212at2759"/>
<accession>A0A1V4K6A0</accession>
<evidence type="ECO:0000313" key="3">
    <source>
        <dbReference type="EMBL" id="OPJ79895.1"/>
    </source>
</evidence>
<keyword evidence="2" id="KW-0472">Membrane</keyword>
<keyword evidence="4" id="KW-1185">Reference proteome</keyword>
<reference evidence="3 4" key="1">
    <citation type="submission" date="2016-02" db="EMBL/GenBank/DDBJ databases">
        <title>Band-tailed pigeon sequencing and assembly.</title>
        <authorList>
            <person name="Soares A.E."/>
            <person name="Novak B.J."/>
            <person name="Rice E.S."/>
            <person name="O'Connell B."/>
            <person name="Chang D."/>
            <person name="Weber S."/>
            <person name="Shapiro B."/>
        </authorList>
    </citation>
    <scope>NUCLEOTIDE SEQUENCE [LARGE SCALE GENOMIC DNA]</scope>
    <source>
        <strain evidence="3">BTP2013</strain>
        <tissue evidence="3">Blood</tissue>
    </source>
</reference>
<feature type="transmembrane region" description="Helical" evidence="2">
    <location>
        <begin position="72"/>
        <end position="89"/>
    </location>
</feature>
<dbReference type="Proteomes" id="UP000190648">
    <property type="component" value="Unassembled WGS sequence"/>
</dbReference>
<comment type="caution">
    <text evidence="3">The sequence shown here is derived from an EMBL/GenBank/DDBJ whole genome shotgun (WGS) entry which is preliminary data.</text>
</comment>
<organism evidence="3 4">
    <name type="scientific">Patagioenas fasciata monilis</name>
    <dbReference type="NCBI Taxonomy" id="372326"/>
    <lineage>
        <taxon>Eukaryota</taxon>
        <taxon>Metazoa</taxon>
        <taxon>Chordata</taxon>
        <taxon>Craniata</taxon>
        <taxon>Vertebrata</taxon>
        <taxon>Euteleostomi</taxon>
        <taxon>Archelosauria</taxon>
        <taxon>Archosauria</taxon>
        <taxon>Dinosauria</taxon>
        <taxon>Saurischia</taxon>
        <taxon>Theropoda</taxon>
        <taxon>Coelurosauria</taxon>
        <taxon>Aves</taxon>
        <taxon>Neognathae</taxon>
        <taxon>Neoaves</taxon>
        <taxon>Columbimorphae</taxon>
        <taxon>Columbiformes</taxon>
        <taxon>Columbidae</taxon>
        <taxon>Patagioenas</taxon>
    </lineage>
</organism>
<keyword evidence="2" id="KW-1133">Transmembrane helix</keyword>
<dbReference type="Pfam" id="PF15932">
    <property type="entry name" value="DUF4748"/>
    <property type="match status" value="1"/>
</dbReference>
<evidence type="ECO:0000256" key="1">
    <source>
        <dbReference type="SAM" id="MobiDB-lite"/>
    </source>
</evidence>